<accession>X6NWL6</accession>
<dbReference type="OrthoDB" id="1732493at2759"/>
<evidence type="ECO:0000256" key="2">
    <source>
        <dbReference type="ARBA" id="ARBA00022741"/>
    </source>
</evidence>
<evidence type="ECO:0000256" key="3">
    <source>
        <dbReference type="ARBA" id="ARBA00022840"/>
    </source>
</evidence>
<comment type="subunit">
    <text evidence="4">May form a complex composed of at least the catalytic subunit CRK2 and a cyclin.</text>
</comment>
<dbReference type="OMA" id="WSISTIF"/>
<evidence type="ECO:0000256" key="4">
    <source>
        <dbReference type="ARBA" id="ARBA00038543"/>
    </source>
</evidence>
<sequence>VSLLKELEHPCIVELERSLYIDGDLYLVFAFMDNDLKQYLDNSEKNLEMSLVKSYAFLLIEGVRHCHSRRVLHRDLKPQNILISKEGDLKIADFGLGREHGLPIGKLTHEVVTLWYRPPEILLGQEKYSGAADIWGVGCIIAEIATRRALFPGDSEIDQLFQIFKILGTPNEDVWPGVSRLENYKQHFPCWKPQSLSNVLQNSNLGQDGIDLIEKMLTYPPNKRITAKEALLHPWFDDVRTTILEKLEKRQSLHLINTSYGSKENLKVHGRHEHRNTPMDFE</sequence>
<protein>
    <recommendedName>
        <fullName evidence="5">Cyclin-dependent kinase 2 homolog</fullName>
    </recommendedName>
    <alternativeName>
        <fullName evidence="6">Cell division control protein 2 homolog</fullName>
    </alternativeName>
    <alternativeName>
        <fullName evidence="7">cdc2-related kinase 2</fullName>
    </alternativeName>
</protein>
<evidence type="ECO:0000256" key="6">
    <source>
        <dbReference type="ARBA" id="ARBA00041902"/>
    </source>
</evidence>
<comment type="similarity">
    <text evidence="1">Belongs to the protein kinase superfamily. CMGC Ser/Thr protein kinase family. CDC2/CDKX subfamily.</text>
</comment>
<organism evidence="9 10">
    <name type="scientific">Reticulomyxa filosa</name>
    <dbReference type="NCBI Taxonomy" id="46433"/>
    <lineage>
        <taxon>Eukaryota</taxon>
        <taxon>Sar</taxon>
        <taxon>Rhizaria</taxon>
        <taxon>Retaria</taxon>
        <taxon>Foraminifera</taxon>
        <taxon>Monothalamids</taxon>
        <taxon>Reticulomyxidae</taxon>
        <taxon>Reticulomyxa</taxon>
    </lineage>
</organism>
<keyword evidence="2" id="KW-0547">Nucleotide-binding</keyword>
<comment type="caution">
    <text evidence="9">The sequence shown here is derived from an EMBL/GenBank/DDBJ whole genome shotgun (WGS) entry which is preliminary data.</text>
</comment>
<evidence type="ECO:0000256" key="7">
    <source>
        <dbReference type="ARBA" id="ARBA00042858"/>
    </source>
</evidence>
<feature type="non-terminal residue" evidence="9">
    <location>
        <position position="1"/>
    </location>
</feature>
<gene>
    <name evidence="9" type="ORF">RFI_07445</name>
</gene>
<dbReference type="SMART" id="SM00220">
    <property type="entry name" value="S_TKc"/>
    <property type="match status" value="1"/>
</dbReference>
<dbReference type="EMBL" id="ASPP01005907">
    <property type="protein sequence ID" value="ETO29677.1"/>
    <property type="molecule type" value="Genomic_DNA"/>
</dbReference>
<dbReference type="PROSITE" id="PS50011">
    <property type="entry name" value="PROTEIN_KINASE_DOM"/>
    <property type="match status" value="1"/>
</dbReference>
<dbReference type="GO" id="GO:0005524">
    <property type="term" value="F:ATP binding"/>
    <property type="evidence" value="ECO:0007669"/>
    <property type="project" value="UniProtKB-KW"/>
</dbReference>
<dbReference type="InterPro" id="IPR008271">
    <property type="entry name" value="Ser/Thr_kinase_AS"/>
</dbReference>
<keyword evidence="3" id="KW-0067">ATP-binding</keyword>
<dbReference type="PANTHER" id="PTHR24056">
    <property type="entry name" value="CELL DIVISION PROTEIN KINASE"/>
    <property type="match status" value="1"/>
</dbReference>
<dbReference type="CDD" id="cd07829">
    <property type="entry name" value="STKc_CDK_like"/>
    <property type="match status" value="1"/>
</dbReference>
<evidence type="ECO:0000313" key="9">
    <source>
        <dbReference type="EMBL" id="ETO29677.1"/>
    </source>
</evidence>
<evidence type="ECO:0000313" key="10">
    <source>
        <dbReference type="Proteomes" id="UP000023152"/>
    </source>
</evidence>
<dbReference type="AlphaFoldDB" id="X6NWL6"/>
<evidence type="ECO:0000256" key="1">
    <source>
        <dbReference type="ARBA" id="ARBA00006485"/>
    </source>
</evidence>
<reference evidence="9 10" key="1">
    <citation type="journal article" date="2013" name="Curr. Biol.">
        <title>The Genome of the Foraminiferan Reticulomyxa filosa.</title>
        <authorList>
            <person name="Glockner G."/>
            <person name="Hulsmann N."/>
            <person name="Schleicher M."/>
            <person name="Noegel A.A."/>
            <person name="Eichinger L."/>
            <person name="Gallinger C."/>
            <person name="Pawlowski J."/>
            <person name="Sierra R."/>
            <person name="Euteneuer U."/>
            <person name="Pillet L."/>
            <person name="Moustafa A."/>
            <person name="Platzer M."/>
            <person name="Groth M."/>
            <person name="Szafranski K."/>
            <person name="Schliwa M."/>
        </authorList>
    </citation>
    <scope>NUCLEOTIDE SEQUENCE [LARGE SCALE GENOMIC DNA]</scope>
</reference>
<dbReference type="InterPro" id="IPR000719">
    <property type="entry name" value="Prot_kinase_dom"/>
</dbReference>
<dbReference type="SUPFAM" id="SSF56112">
    <property type="entry name" value="Protein kinase-like (PK-like)"/>
    <property type="match status" value="1"/>
</dbReference>
<dbReference type="InterPro" id="IPR050108">
    <property type="entry name" value="CDK"/>
</dbReference>
<evidence type="ECO:0000256" key="5">
    <source>
        <dbReference type="ARBA" id="ARBA00039612"/>
    </source>
</evidence>
<dbReference type="GO" id="GO:0004674">
    <property type="term" value="F:protein serine/threonine kinase activity"/>
    <property type="evidence" value="ECO:0007669"/>
    <property type="project" value="TreeGrafter"/>
</dbReference>
<evidence type="ECO:0000259" key="8">
    <source>
        <dbReference type="PROSITE" id="PS50011"/>
    </source>
</evidence>
<dbReference type="PROSITE" id="PS00108">
    <property type="entry name" value="PROTEIN_KINASE_ST"/>
    <property type="match status" value="1"/>
</dbReference>
<keyword evidence="10" id="KW-1185">Reference proteome</keyword>
<dbReference type="GO" id="GO:0005634">
    <property type="term" value="C:nucleus"/>
    <property type="evidence" value="ECO:0007669"/>
    <property type="project" value="TreeGrafter"/>
</dbReference>
<proteinExistence type="inferred from homology"/>
<dbReference type="Gene3D" id="1.10.510.10">
    <property type="entry name" value="Transferase(Phosphotransferase) domain 1"/>
    <property type="match status" value="1"/>
</dbReference>
<dbReference type="Pfam" id="PF00069">
    <property type="entry name" value="Pkinase"/>
    <property type="match status" value="1"/>
</dbReference>
<feature type="domain" description="Protein kinase" evidence="8">
    <location>
        <begin position="1"/>
        <end position="236"/>
    </location>
</feature>
<dbReference type="FunFam" id="1.10.510.10:FF:000706">
    <property type="entry name" value="Cyclin-dependent kinase 1"/>
    <property type="match status" value="1"/>
</dbReference>
<dbReference type="Proteomes" id="UP000023152">
    <property type="component" value="Unassembled WGS sequence"/>
</dbReference>
<dbReference type="Gene3D" id="3.30.200.20">
    <property type="entry name" value="Phosphorylase Kinase, domain 1"/>
    <property type="match status" value="1"/>
</dbReference>
<name>X6NWL6_RETFI</name>
<dbReference type="InterPro" id="IPR011009">
    <property type="entry name" value="Kinase-like_dom_sf"/>
</dbReference>